<name>A0ABY8UZQ7_9BACI</name>
<evidence type="ECO:0000313" key="4">
    <source>
        <dbReference type="EMBL" id="WIF98738.1"/>
    </source>
</evidence>
<keyword evidence="2" id="KW-1133">Transmembrane helix</keyword>
<keyword evidence="2" id="KW-0472">Membrane</keyword>
<feature type="transmembrane region" description="Helical" evidence="2">
    <location>
        <begin position="448"/>
        <end position="468"/>
    </location>
</feature>
<dbReference type="EMBL" id="CP126446">
    <property type="protein sequence ID" value="WIF98738.1"/>
    <property type="molecule type" value="Genomic_DNA"/>
</dbReference>
<keyword evidence="5" id="KW-1185">Reference proteome</keyword>
<dbReference type="Proteomes" id="UP001236652">
    <property type="component" value="Chromosome"/>
</dbReference>
<dbReference type="InterPro" id="IPR011989">
    <property type="entry name" value="ARM-like"/>
</dbReference>
<keyword evidence="1" id="KW-1188">Viral release from host cell</keyword>
<proteinExistence type="predicted"/>
<dbReference type="InterPro" id="IPR010090">
    <property type="entry name" value="Phage_tape_meas"/>
</dbReference>
<evidence type="ECO:0000313" key="5">
    <source>
        <dbReference type="Proteomes" id="UP001236652"/>
    </source>
</evidence>
<evidence type="ECO:0000256" key="2">
    <source>
        <dbReference type="SAM" id="Phobius"/>
    </source>
</evidence>
<dbReference type="InterPro" id="IPR016024">
    <property type="entry name" value="ARM-type_fold"/>
</dbReference>
<protein>
    <submittedName>
        <fullName evidence="4">Phage tail tape measure protein</fullName>
    </submittedName>
</protein>
<keyword evidence="2" id="KW-0812">Transmembrane</keyword>
<feature type="transmembrane region" description="Helical" evidence="2">
    <location>
        <begin position="501"/>
        <end position="524"/>
    </location>
</feature>
<accession>A0ABY8UZQ7</accession>
<organism evidence="4 5">
    <name type="scientific">Pontibacillus chungwhensis</name>
    <dbReference type="NCBI Taxonomy" id="265426"/>
    <lineage>
        <taxon>Bacteria</taxon>
        <taxon>Bacillati</taxon>
        <taxon>Bacillota</taxon>
        <taxon>Bacilli</taxon>
        <taxon>Bacillales</taxon>
        <taxon>Bacillaceae</taxon>
        <taxon>Pontibacillus</taxon>
    </lineage>
</organism>
<dbReference type="PANTHER" id="PTHR37813:SF1">
    <property type="entry name" value="FELS-2 PROPHAGE PROTEIN"/>
    <property type="match status" value="1"/>
</dbReference>
<feature type="transmembrane region" description="Helical" evidence="2">
    <location>
        <begin position="474"/>
        <end position="494"/>
    </location>
</feature>
<gene>
    <name evidence="4" type="ORF">QNI29_03545</name>
</gene>
<dbReference type="RefSeq" id="WP_231418509.1">
    <property type="nucleotide sequence ID" value="NZ_CP126446.1"/>
</dbReference>
<feature type="domain" description="Phage tail tape measure protein" evidence="3">
    <location>
        <begin position="87"/>
        <end position="282"/>
    </location>
</feature>
<dbReference type="Pfam" id="PF10145">
    <property type="entry name" value="PhageMin_Tail"/>
    <property type="match status" value="1"/>
</dbReference>
<feature type="transmembrane region" description="Helical" evidence="2">
    <location>
        <begin position="530"/>
        <end position="550"/>
    </location>
</feature>
<dbReference type="SUPFAM" id="SSF48371">
    <property type="entry name" value="ARM repeat"/>
    <property type="match status" value="1"/>
</dbReference>
<dbReference type="Gene3D" id="1.25.10.10">
    <property type="entry name" value="Leucine-rich Repeat Variant"/>
    <property type="match status" value="1"/>
</dbReference>
<feature type="transmembrane region" description="Helical" evidence="2">
    <location>
        <begin position="416"/>
        <end position="436"/>
    </location>
</feature>
<evidence type="ECO:0000259" key="3">
    <source>
        <dbReference type="Pfam" id="PF10145"/>
    </source>
</evidence>
<evidence type="ECO:0000256" key="1">
    <source>
        <dbReference type="ARBA" id="ARBA00022612"/>
    </source>
</evidence>
<sequence>MAKTYELAFKLGAELTNNFKSTFKQAGKAITGVGAAVTSVAGAVGAGALLHNFDQMADSMNKLQAATGETGKDFEELKSLSRDIFANNYGENFGQINDALISAKNITGETGKDLQKLTEHAFLLSDTFDYEVNESVKASDVLMKNFGLSGEQAMAYIAEGSQKGLNYADDFMDTIREYSVHFDAAGLSAQDFMGMMQNAKNAGVFNLDYAADAFKEFGIIMREDSDRASNALSQLGLNSTKLRSQFAQGGEGAKQAFQTIAKELSKVKDPLDQNAIGVELFGSKFEDMGAKAVLEMAKTNDAIKGSTDTLNQMNEVRYDSMGNAFKGMGRTLLVELAYPISDYLLPAVNNFANHLKDVLPIAVDYLKNVMQTIGPVIQQLWGNFQAILPALGQAFSSLIPLLQSYAMVWQEQVGNLASNILPLLANAVATIFPFILQVVQQAVPFAEVLLSSLIPVISSLASTVLPMLLQYAQAVFPVFLSVIQAVLPIVVNLIRSIIPVIIQIASTVLPILLQVVQTIFPILLQIIQSVIPIVISILSGVASIITGVVLPAIRGILAIVRFVFPLVLTLVQNSLTLIGGVLKTFTKVLQGDWSGAWKAIKSTAVEIMNNIIGFFKGIDLLSIGKNMIGGLVKGIGSMKDAVLNAVLSVVPGFLRNKVKNFIGGGSSKGQVPQYATGGIVSNAQLAMIGEGGDTEAVIPWNNTKRALDLWTLTGQKIGALGGTDQGPSESPFDVKPASYSSNDNSSNFVYHAGPTNVYIQGDADKDEVARGIEEGERSAREEWEEMIKDHERTKF</sequence>
<feature type="transmembrane region" description="Helical" evidence="2">
    <location>
        <begin position="562"/>
        <end position="582"/>
    </location>
</feature>
<reference evidence="4 5" key="1">
    <citation type="submission" date="2023-05" db="EMBL/GenBank/DDBJ databases">
        <title>Comparative genomics reveals the evidence of polycyclic aromatic hydrocarbons degradation in moderately halophilic genus Pontibacillus.</title>
        <authorList>
            <person name="Yang H."/>
            <person name="Qian Z."/>
        </authorList>
    </citation>
    <scope>NUCLEOTIDE SEQUENCE [LARGE SCALE GENOMIC DNA]</scope>
    <source>
        <strain evidence="5">HN14</strain>
    </source>
</reference>
<dbReference type="PANTHER" id="PTHR37813">
    <property type="entry name" value="FELS-2 PROPHAGE PROTEIN"/>
    <property type="match status" value="1"/>
</dbReference>